<gene>
    <name evidence="6" type="primary">argJ</name>
    <name evidence="7" type="ORF">HNR37_002000</name>
</gene>
<dbReference type="Gene3D" id="3.10.20.340">
    <property type="entry name" value="ArgJ beta chain, C-terminal domain"/>
    <property type="match status" value="1"/>
</dbReference>
<evidence type="ECO:0000313" key="7">
    <source>
        <dbReference type="EMBL" id="MBB5022661.1"/>
    </source>
</evidence>
<feature type="site" description="Involved in the stabilization of negative charge on the oxyanion by the formation of the oxyanion hole" evidence="6">
    <location>
        <position position="119"/>
    </location>
</feature>
<feature type="binding site" evidence="6">
    <location>
        <position position="402"/>
    </location>
    <ligand>
        <name>substrate</name>
    </ligand>
</feature>
<keyword evidence="6" id="KW-0963">Cytoplasm</keyword>
<dbReference type="CDD" id="cd02152">
    <property type="entry name" value="OAT"/>
    <property type="match status" value="1"/>
</dbReference>
<feature type="binding site" evidence="6">
    <location>
        <position position="156"/>
    </location>
    <ligand>
        <name>substrate</name>
    </ligand>
</feature>
<dbReference type="EMBL" id="JACHID010000014">
    <property type="protein sequence ID" value="MBB5022661.1"/>
    <property type="molecule type" value="Genomic_DNA"/>
</dbReference>
<evidence type="ECO:0000256" key="6">
    <source>
        <dbReference type="HAMAP-Rule" id="MF_01106"/>
    </source>
</evidence>
<feature type="binding site" evidence="6">
    <location>
        <position position="193"/>
    </location>
    <ligand>
        <name>substrate</name>
    </ligand>
</feature>
<comment type="pathway">
    <text evidence="6">Amino-acid biosynthesis; L-arginine biosynthesis; L-ornithine and N-acetyl-L-glutamate from L-glutamate and N(2)-acetyl-L-ornithine (cyclic): step 1/1.</text>
</comment>
<dbReference type="PANTHER" id="PTHR23100">
    <property type="entry name" value="ARGININE BIOSYNTHESIS BIFUNCTIONAL PROTEIN ARGJ"/>
    <property type="match status" value="1"/>
</dbReference>
<evidence type="ECO:0000256" key="5">
    <source>
        <dbReference type="ARBA" id="ARBA00023315"/>
    </source>
</evidence>
<dbReference type="EC" id="2.3.1.35" evidence="6"/>
<dbReference type="GO" id="GO:0004042">
    <property type="term" value="F:L-glutamate N-acetyltransferase activity"/>
    <property type="evidence" value="ECO:0007669"/>
    <property type="project" value="UniProtKB-UniRule"/>
</dbReference>
<feature type="chain" id="PRO_5031663868" description="Arginine biosynthesis bifunctional protein ArgJ beta chain" evidence="6">
    <location>
        <begin position="193"/>
        <end position="407"/>
    </location>
</feature>
<feature type="binding site" evidence="6">
    <location>
        <position position="407"/>
    </location>
    <ligand>
        <name>substrate</name>
    </ligand>
</feature>
<feature type="site" description="Cleavage; by autolysis" evidence="6">
    <location>
        <begin position="192"/>
        <end position="193"/>
    </location>
</feature>
<feature type="binding site" evidence="6">
    <location>
        <position position="182"/>
    </location>
    <ligand>
        <name>substrate</name>
    </ligand>
</feature>
<dbReference type="PANTHER" id="PTHR23100:SF0">
    <property type="entry name" value="ARGININE BIOSYNTHESIS BIFUNCTIONAL PROTEIN ARGJ, MITOCHONDRIAL"/>
    <property type="match status" value="1"/>
</dbReference>
<accession>A0A7W7Y5V5</accession>
<comment type="subunit">
    <text evidence="2 6">Heterotetramer of two alpha and two beta chains.</text>
</comment>
<dbReference type="InterPro" id="IPR042195">
    <property type="entry name" value="ArgJ_beta_C"/>
</dbReference>
<dbReference type="InterPro" id="IPR016117">
    <property type="entry name" value="ArgJ-like_dom_sf"/>
</dbReference>
<dbReference type="GO" id="GO:0006526">
    <property type="term" value="P:L-arginine biosynthetic process"/>
    <property type="evidence" value="ECO:0007669"/>
    <property type="project" value="UniProtKB-UniRule"/>
</dbReference>
<keyword evidence="5 6" id="KW-0012">Acyltransferase</keyword>
<comment type="catalytic activity">
    <reaction evidence="6">
        <text>N(2)-acetyl-L-ornithine + L-glutamate = N-acetyl-L-glutamate + L-ornithine</text>
        <dbReference type="Rhea" id="RHEA:15349"/>
        <dbReference type="ChEBI" id="CHEBI:29985"/>
        <dbReference type="ChEBI" id="CHEBI:44337"/>
        <dbReference type="ChEBI" id="CHEBI:46911"/>
        <dbReference type="ChEBI" id="CHEBI:57805"/>
        <dbReference type="EC" id="2.3.1.35"/>
    </reaction>
</comment>
<evidence type="ECO:0000313" key="8">
    <source>
        <dbReference type="Proteomes" id="UP000528322"/>
    </source>
</evidence>
<comment type="similarity">
    <text evidence="1 6">Belongs to the ArgJ family.</text>
</comment>
<dbReference type="Pfam" id="PF01960">
    <property type="entry name" value="ArgJ"/>
    <property type="match status" value="1"/>
</dbReference>
<feature type="site" description="Involved in the stabilization of negative charge on the oxyanion by the formation of the oxyanion hole" evidence="6">
    <location>
        <position position="120"/>
    </location>
</feature>
<dbReference type="EC" id="2.3.1.1" evidence="6"/>
<dbReference type="AlphaFoldDB" id="A0A7W7Y5V5"/>
<keyword evidence="4 6" id="KW-0068">Autocatalytic cleavage</keyword>
<protein>
    <recommendedName>
        <fullName evidence="6">Arginine biosynthesis bifunctional protein ArgJ</fullName>
    </recommendedName>
    <domain>
        <recommendedName>
            <fullName evidence="6">Glutamate N-acetyltransferase</fullName>
            <ecNumber evidence="6">2.3.1.35</ecNumber>
        </recommendedName>
        <alternativeName>
            <fullName evidence="6">Ornithine acetyltransferase</fullName>
            <shortName evidence="6">OATase</shortName>
        </alternativeName>
        <alternativeName>
            <fullName evidence="6">Ornithine transacetylase</fullName>
        </alternativeName>
    </domain>
    <domain>
        <recommendedName>
            <fullName evidence="6">Amino-acid acetyltransferase</fullName>
            <ecNumber evidence="6">2.3.1.1</ecNumber>
        </recommendedName>
        <alternativeName>
            <fullName evidence="6">N-acetylglutamate synthase</fullName>
            <shortName evidence="6">AGSase</shortName>
        </alternativeName>
    </domain>
    <component>
        <recommendedName>
            <fullName evidence="6">Arginine biosynthesis bifunctional protein ArgJ alpha chain</fullName>
        </recommendedName>
    </component>
    <component>
        <recommendedName>
            <fullName evidence="6">Arginine biosynthesis bifunctional protein ArgJ beta chain</fullName>
        </recommendedName>
    </component>
</protein>
<dbReference type="NCBIfam" id="NF003802">
    <property type="entry name" value="PRK05388.1"/>
    <property type="match status" value="1"/>
</dbReference>
<dbReference type="GO" id="GO:0005737">
    <property type="term" value="C:cytoplasm"/>
    <property type="evidence" value="ECO:0007669"/>
    <property type="project" value="UniProtKB-SubCell"/>
</dbReference>
<dbReference type="HAMAP" id="MF_01106">
    <property type="entry name" value="ArgJ"/>
    <property type="match status" value="1"/>
</dbReference>
<evidence type="ECO:0000256" key="3">
    <source>
        <dbReference type="ARBA" id="ARBA00022679"/>
    </source>
</evidence>
<dbReference type="NCBIfam" id="TIGR00120">
    <property type="entry name" value="ArgJ"/>
    <property type="match status" value="1"/>
</dbReference>
<proteinExistence type="inferred from homology"/>
<dbReference type="GO" id="GO:0006592">
    <property type="term" value="P:ornithine biosynthetic process"/>
    <property type="evidence" value="ECO:0007669"/>
    <property type="project" value="TreeGrafter"/>
</dbReference>
<keyword evidence="8" id="KW-1185">Reference proteome</keyword>
<name>A0A7W7Y5V5_9BACT</name>
<feature type="chain" id="PRO_5031663869" description="Arginine biosynthesis bifunctional protein ArgJ alpha chain" evidence="6">
    <location>
        <begin position="1"/>
        <end position="192"/>
    </location>
</feature>
<keyword evidence="6" id="KW-0028">Amino-acid biosynthesis</keyword>
<dbReference type="SUPFAM" id="SSF56266">
    <property type="entry name" value="DmpA/ArgJ-like"/>
    <property type="match status" value="1"/>
</dbReference>
<feature type="binding site" evidence="6">
    <location>
        <position position="279"/>
    </location>
    <ligand>
        <name>substrate</name>
    </ligand>
</feature>
<evidence type="ECO:0000256" key="4">
    <source>
        <dbReference type="ARBA" id="ARBA00022813"/>
    </source>
</evidence>
<dbReference type="GO" id="GO:0004358">
    <property type="term" value="F:L-glutamate N-acetyltransferase activity, acting on acetyl-L-ornithine as donor"/>
    <property type="evidence" value="ECO:0007669"/>
    <property type="project" value="UniProtKB-UniRule"/>
</dbReference>
<comment type="caution">
    <text evidence="7">The sequence shown here is derived from an EMBL/GenBank/DDBJ whole genome shotgun (WGS) entry which is preliminary data.</text>
</comment>
<keyword evidence="6" id="KW-0055">Arginine biosynthesis</keyword>
<reference evidence="7 8" key="1">
    <citation type="submission" date="2020-08" db="EMBL/GenBank/DDBJ databases">
        <title>Genomic Encyclopedia of Type Strains, Phase IV (KMG-IV): sequencing the most valuable type-strain genomes for metagenomic binning, comparative biology and taxonomic classification.</title>
        <authorList>
            <person name="Goeker M."/>
        </authorList>
    </citation>
    <scope>NUCLEOTIDE SEQUENCE [LARGE SCALE GENOMIC DNA]</scope>
    <source>
        <strain evidence="7 8">DSM 22071</strain>
    </source>
</reference>
<dbReference type="UniPathway" id="UPA00068">
    <property type="reaction ID" value="UER00106"/>
</dbReference>
<evidence type="ECO:0000256" key="2">
    <source>
        <dbReference type="ARBA" id="ARBA00011475"/>
    </source>
</evidence>
<comment type="pathway">
    <text evidence="6">Amino-acid biosynthesis; L-arginine biosynthesis; N(2)-acetyl-L-ornithine from L-glutamate: step 1/4.</text>
</comment>
<dbReference type="RefSeq" id="WP_183733582.1">
    <property type="nucleotide sequence ID" value="NZ_JACHID010000014.1"/>
</dbReference>
<comment type="subcellular location">
    <subcellularLocation>
        <location evidence="6">Cytoplasm</location>
    </subcellularLocation>
</comment>
<organism evidence="7 8">
    <name type="scientific">Desulfurispira natronophila</name>
    <dbReference type="NCBI Taxonomy" id="682562"/>
    <lineage>
        <taxon>Bacteria</taxon>
        <taxon>Pseudomonadati</taxon>
        <taxon>Chrysiogenota</taxon>
        <taxon>Chrysiogenia</taxon>
        <taxon>Chrysiogenales</taxon>
        <taxon>Chrysiogenaceae</taxon>
        <taxon>Desulfurispira</taxon>
    </lineage>
</organism>
<evidence type="ECO:0000256" key="1">
    <source>
        <dbReference type="ARBA" id="ARBA00006774"/>
    </source>
</evidence>
<comment type="function">
    <text evidence="6">Catalyzes two activities which are involved in the cyclic version of arginine biosynthesis: the synthesis of N-acetylglutamate from glutamate and acetyl-CoA as the acetyl donor, and of ornithine by transacetylation between N(2)-acetylornithine and glutamate.</text>
</comment>
<sequence length="407" mass="43451">MKAGETIIWDQEAAPRGFQTATGMASVKPSNTTRHDVALIYSPDSCTSAAVYTTNQVWAAPIDVCRDTLADHQARALVVNSGNANASTGQQGEIDAYAMRSAAAEALGIDPAEVLVASTGVIGLPMPMERLTPVIASLGSKPGPYRPRDIACAIKTTDKFEKYHGLRLPREDGEVVISAVAKGAGMICPNMATMLCFVQTDARLTPAAAQKALTMATEASFNRTLVDGDTSTNDMVSLMANGASRTEVIDTHSDFFDYFASALTELLLHLAKEMVRDGEGSTKVVHIVVKGAASDSDARLAARAIADSNLCKTAFFGCDPNWGRIAAAAGYSGAKVNRHDFDIFFDDAPMVRGGISLGDVAEEQCAKVLSLPEFRVTLDLKLGSGTHDYWCSDLGYEYVRINADYRT</sequence>
<comment type="catalytic activity">
    <reaction evidence="6">
        <text>L-glutamate + acetyl-CoA = N-acetyl-L-glutamate + CoA + H(+)</text>
        <dbReference type="Rhea" id="RHEA:24292"/>
        <dbReference type="ChEBI" id="CHEBI:15378"/>
        <dbReference type="ChEBI" id="CHEBI:29985"/>
        <dbReference type="ChEBI" id="CHEBI:44337"/>
        <dbReference type="ChEBI" id="CHEBI:57287"/>
        <dbReference type="ChEBI" id="CHEBI:57288"/>
        <dbReference type="EC" id="2.3.1.1"/>
    </reaction>
</comment>
<feature type="active site" description="Nucleophile" evidence="6">
    <location>
        <position position="193"/>
    </location>
</feature>
<keyword evidence="3 6" id="KW-0808">Transferase</keyword>
<dbReference type="InterPro" id="IPR002813">
    <property type="entry name" value="Arg_biosynth_ArgJ"/>
</dbReference>
<keyword evidence="6" id="KW-0511">Multifunctional enzyme</keyword>
<dbReference type="Gene3D" id="3.60.70.12">
    <property type="entry name" value="L-amino peptidase D-ALA esterase/amidase"/>
    <property type="match status" value="1"/>
</dbReference>
<dbReference type="Proteomes" id="UP000528322">
    <property type="component" value="Unassembled WGS sequence"/>
</dbReference>